<comment type="caution">
    <text evidence="2">The sequence shown here is derived from an EMBL/GenBank/DDBJ whole genome shotgun (WGS) entry which is preliminary data.</text>
</comment>
<name>A0A9P3LK81_9APHY</name>
<evidence type="ECO:0000313" key="3">
    <source>
        <dbReference type="Proteomes" id="UP000703269"/>
    </source>
</evidence>
<evidence type="ECO:0000313" key="2">
    <source>
        <dbReference type="EMBL" id="GJE98263.1"/>
    </source>
</evidence>
<evidence type="ECO:0000256" key="1">
    <source>
        <dbReference type="SAM" id="MobiDB-lite"/>
    </source>
</evidence>
<organism evidence="2 3">
    <name type="scientific">Phanerochaete sordida</name>
    <dbReference type="NCBI Taxonomy" id="48140"/>
    <lineage>
        <taxon>Eukaryota</taxon>
        <taxon>Fungi</taxon>
        <taxon>Dikarya</taxon>
        <taxon>Basidiomycota</taxon>
        <taxon>Agaricomycotina</taxon>
        <taxon>Agaricomycetes</taxon>
        <taxon>Polyporales</taxon>
        <taxon>Phanerochaetaceae</taxon>
        <taxon>Phanerochaete</taxon>
    </lineage>
</organism>
<feature type="region of interest" description="Disordered" evidence="1">
    <location>
        <begin position="226"/>
        <end position="256"/>
    </location>
</feature>
<dbReference type="AlphaFoldDB" id="A0A9P3LK81"/>
<sequence length="423" mass="46244">MPEPPPHVTVCTILAAKVKVLKSWIDEANFTADKVKRNERLTKQGTIDTLRTRLASYYGLDLTTAPPPQEGAAPPGGFTGEPEHAASQQVFETQWDYMTQLLDRWKLCDTEGRPFRLLKPEPINLHELHLEGFGPGLNLGLMQGQGAVPPSMLPAAPSGLTFGGGGDARSLRLSPMSMAAAAAYQPWLMQQQLPPAYPAYMNPYAAAAALMHTPWALPAAHASPSAHTGFISTPTPTPSTSTQSLPPTPASLTAPLPATTTTSSSLLLNSCSLKITALDHVKDLRHAIQLSKDGKVQDSRCKYGNPVKNRKTSNPSLWEIKRGKVNRLESVYDVYVEDFKADNSRFFGFFALSSAPRGGQRKRPRIDGDPAPCQGLNKVANARRRCYSAIAEEMKCESYLGSDGTFCVDKWRARWGDKNKWEV</sequence>
<dbReference type="Proteomes" id="UP000703269">
    <property type="component" value="Unassembled WGS sequence"/>
</dbReference>
<reference evidence="2 3" key="1">
    <citation type="submission" date="2021-08" db="EMBL/GenBank/DDBJ databases">
        <title>Draft Genome Sequence of Phanerochaete sordida strain YK-624.</title>
        <authorList>
            <person name="Mori T."/>
            <person name="Dohra H."/>
            <person name="Suzuki T."/>
            <person name="Kawagishi H."/>
            <person name="Hirai H."/>
        </authorList>
    </citation>
    <scope>NUCLEOTIDE SEQUENCE [LARGE SCALE GENOMIC DNA]</scope>
    <source>
        <strain evidence="2 3">YK-624</strain>
    </source>
</reference>
<dbReference type="EMBL" id="BPQB01000085">
    <property type="protein sequence ID" value="GJE98263.1"/>
    <property type="molecule type" value="Genomic_DNA"/>
</dbReference>
<keyword evidence="3" id="KW-1185">Reference proteome</keyword>
<proteinExistence type="predicted"/>
<protein>
    <submittedName>
        <fullName evidence="2">Uncharacterized protein</fullName>
    </submittedName>
</protein>
<accession>A0A9P3LK81</accession>
<feature type="region of interest" description="Disordered" evidence="1">
    <location>
        <begin position="61"/>
        <end position="84"/>
    </location>
</feature>
<dbReference type="OrthoDB" id="3037223at2759"/>
<gene>
    <name evidence="2" type="ORF">PsYK624_144890</name>
</gene>